<dbReference type="Proteomes" id="UP000705983">
    <property type="component" value="Unassembled WGS sequence"/>
</dbReference>
<sequence length="223" mass="24069">MEVICVRTPGSVLAALEIREDFSMIERRAQSPGRGLSLAVASAGSDVLLSNRISDEAEATILLDDDSRILHLVGVPFAVGTARLTGLEIDEFGLWARPIQHGIIQTGDVVRAIPHEAGNKKGPFPRMPDGLPDAPHNGEERFSAPYEKRAEHLWEAMIAAGCQPSFEWAGTEDGEALVGRDGSDSVLLVIDLEDPTQQNAIDTLIATGDLASWITEELQGRTH</sequence>
<reference evidence="2" key="1">
    <citation type="submission" date="2021-02" db="EMBL/GenBank/DDBJ databases">
        <title>Leucobacter sp. CX169.</title>
        <authorList>
            <person name="Cheng Y."/>
        </authorList>
    </citation>
    <scope>NUCLEOTIDE SEQUENCE [LARGE SCALE GENOMIC DNA]</scope>
    <source>
        <strain evidence="2">JY899</strain>
    </source>
</reference>
<name>A0ABS2TFV9_9ACTO</name>
<evidence type="ECO:0000313" key="2">
    <source>
        <dbReference type="Proteomes" id="UP000705983"/>
    </source>
</evidence>
<comment type="caution">
    <text evidence="1">The sequence shown here is derived from an EMBL/GenBank/DDBJ whole genome shotgun (WGS) entry which is preliminary data.</text>
</comment>
<gene>
    <name evidence="1" type="ORF">JVW63_02955</name>
</gene>
<evidence type="ECO:0000313" key="1">
    <source>
        <dbReference type="EMBL" id="MBM9432662.1"/>
    </source>
</evidence>
<protein>
    <submittedName>
        <fullName evidence="1">Uncharacterized protein</fullName>
    </submittedName>
</protein>
<accession>A0ABS2TFV9</accession>
<dbReference type="EMBL" id="JAFFJS010000001">
    <property type="protein sequence ID" value="MBM9432662.1"/>
    <property type="molecule type" value="Genomic_DNA"/>
</dbReference>
<proteinExistence type="predicted"/>
<dbReference type="RefSeq" id="WP_182173073.1">
    <property type="nucleotide sequence ID" value="NZ_CP059676.1"/>
</dbReference>
<organism evidence="1 2">
    <name type="scientific">Flaviflexus equikiangi</name>
    <dbReference type="NCBI Taxonomy" id="2758573"/>
    <lineage>
        <taxon>Bacteria</taxon>
        <taxon>Bacillati</taxon>
        <taxon>Actinomycetota</taxon>
        <taxon>Actinomycetes</taxon>
        <taxon>Actinomycetales</taxon>
        <taxon>Actinomycetaceae</taxon>
        <taxon>Flaviflexus</taxon>
    </lineage>
</organism>
<keyword evidence="2" id="KW-1185">Reference proteome</keyword>